<dbReference type="InterPro" id="IPR015943">
    <property type="entry name" value="WD40/YVTN_repeat-like_dom_sf"/>
</dbReference>
<dbReference type="HAMAP" id="MF_03027">
    <property type="entry name" value="BOP1"/>
    <property type="match status" value="1"/>
</dbReference>
<feature type="compositionally biased region" description="Basic and acidic residues" evidence="8">
    <location>
        <begin position="1"/>
        <end position="19"/>
    </location>
</feature>
<keyword evidence="4" id="KW-0677">Repeat</keyword>
<dbReference type="Pfam" id="PF00400">
    <property type="entry name" value="WD40"/>
    <property type="match status" value="4"/>
</dbReference>
<gene>
    <name evidence="10" type="primary">g3550</name>
    <name evidence="10" type="ORF">VP750_LOCUS3029</name>
</gene>
<evidence type="ECO:0000313" key="10">
    <source>
        <dbReference type="EMBL" id="CAL5221370.1"/>
    </source>
</evidence>
<evidence type="ECO:0000259" key="9">
    <source>
        <dbReference type="SMART" id="SM01035"/>
    </source>
</evidence>
<dbReference type="PROSITE" id="PS50082">
    <property type="entry name" value="WD_REPEATS_2"/>
    <property type="match status" value="1"/>
</dbReference>
<comment type="function">
    <text evidence="6">Required for maturation of ribosomal RNAs and formation of the large ribosomal subunit.</text>
</comment>
<feature type="compositionally biased region" description="Acidic residues" evidence="8">
    <location>
        <begin position="51"/>
        <end position="74"/>
    </location>
</feature>
<keyword evidence="11" id="KW-1185">Reference proteome</keyword>
<dbReference type="Pfam" id="PF08145">
    <property type="entry name" value="BOP1NT"/>
    <property type="match status" value="1"/>
</dbReference>
<dbReference type="InterPro" id="IPR036322">
    <property type="entry name" value="WD40_repeat_dom_sf"/>
</dbReference>
<keyword evidence="5 6" id="KW-0539">Nucleus</keyword>
<reference evidence="10 11" key="1">
    <citation type="submission" date="2024-06" db="EMBL/GenBank/DDBJ databases">
        <authorList>
            <person name="Kraege A."/>
            <person name="Thomma B."/>
        </authorList>
    </citation>
    <scope>NUCLEOTIDE SEQUENCE [LARGE SCALE GENOMIC DNA]</scope>
</reference>
<evidence type="ECO:0000256" key="2">
    <source>
        <dbReference type="ARBA" id="ARBA00022552"/>
    </source>
</evidence>
<evidence type="ECO:0000256" key="8">
    <source>
        <dbReference type="SAM" id="MobiDB-lite"/>
    </source>
</evidence>
<evidence type="ECO:0000256" key="4">
    <source>
        <dbReference type="ARBA" id="ARBA00022737"/>
    </source>
</evidence>
<protein>
    <recommendedName>
        <fullName evidence="6">Ribosome biogenesis protein BOP1 homolog</fullName>
    </recommendedName>
</protein>
<dbReference type="SMART" id="SM01035">
    <property type="entry name" value="BOP1NT"/>
    <property type="match status" value="1"/>
</dbReference>
<sequence>MPKRGADKASAKDASESERAISVLDLPERQLDLDTEDSGSESDSEAGFSSDEADEGAAALEDLEADGEDDDGSTDEVGKSVLELVQGQQAAGEDAPQDRRDRTAEAGTSGAQSDSDSSEDERPSRNTVGSVPMRWYKDEKHIGYDRDAKKIARKARQDRLDALLARNDSGKVFRTIYDEYNDEDIVLSKEELQMVQRIREGRFPHVEVNPFEPEIDWFTRDKEISSLSAAPEPKRRFMPSKWEEKKIVKLVRALRKGWIQTTEQRKVTREEPPAYLLWADDGVASNKIANGLSYIPAPKLKLPGHDESYNPPKEYLPTEEEKKGFEQLDEEDRTKPLAQIYPSLRQVPAYADFIKERFERCLDLYLCPRTRRKRLFVPDAKALVPKLPKPRDLQPFPTTLALRYLGHKAAVRSLAVDATGQWLASGSDDGWVRVWEVRSGRSMRAWNLGAKVRCVAWCPAPGLPILAAAAGNRIALLPAGTGAEQDAAALQALAAPAQQPQQEGAKAALCRWQKLAEGEGLELVHPHSVSHVTWHARGDYFASVAPAGNTQAVLVHQLSKKATQNPFRKNRGRVVQVAFHPGKPFFFVATQNHVRIYNLAKQALAKKLLAGSGLSCMAVHPSGDHVIIGSEDKKLAWYDLDLSTKPYRSLRYHEKALRGVAYHARHPLFASASDDGALHVFHGMVYQDLLTNPLIVPVKILKGHQVVEHEGVLDCAFHPSQPWVFTAGADGKIFLYTH</sequence>
<organism evidence="10 11">
    <name type="scientific">Coccomyxa viridis</name>
    <dbReference type="NCBI Taxonomy" id="1274662"/>
    <lineage>
        <taxon>Eukaryota</taxon>
        <taxon>Viridiplantae</taxon>
        <taxon>Chlorophyta</taxon>
        <taxon>core chlorophytes</taxon>
        <taxon>Trebouxiophyceae</taxon>
        <taxon>Trebouxiophyceae incertae sedis</taxon>
        <taxon>Coccomyxaceae</taxon>
        <taxon>Coccomyxa</taxon>
    </lineage>
</organism>
<evidence type="ECO:0000256" key="6">
    <source>
        <dbReference type="HAMAP-Rule" id="MF_03027"/>
    </source>
</evidence>
<dbReference type="PROSITE" id="PS00678">
    <property type="entry name" value="WD_REPEATS_1"/>
    <property type="match status" value="1"/>
</dbReference>
<proteinExistence type="inferred from homology"/>
<dbReference type="Gene3D" id="2.130.10.10">
    <property type="entry name" value="YVTN repeat-like/Quinoprotein amine dehydrogenase"/>
    <property type="match status" value="1"/>
</dbReference>
<dbReference type="PANTHER" id="PTHR17605:SF0">
    <property type="entry name" value="RIBOSOME BIOGENESIS PROTEIN BOP1"/>
    <property type="match status" value="1"/>
</dbReference>
<feature type="domain" description="BOP1 N-terminal" evidence="9">
    <location>
        <begin position="136"/>
        <end position="397"/>
    </location>
</feature>
<dbReference type="EMBL" id="CAXHTA020000005">
    <property type="protein sequence ID" value="CAL5221370.1"/>
    <property type="molecule type" value="Genomic_DNA"/>
</dbReference>
<feature type="repeat" description="WD" evidence="7">
    <location>
        <begin position="404"/>
        <end position="445"/>
    </location>
</feature>
<feature type="region of interest" description="Disordered" evidence="8">
    <location>
        <begin position="1"/>
        <end position="133"/>
    </location>
</feature>
<dbReference type="InterPro" id="IPR019775">
    <property type="entry name" value="WD40_repeat_CS"/>
</dbReference>
<dbReference type="PANTHER" id="PTHR17605">
    <property type="entry name" value="RIBOSOME BIOGENESIS PROTEIN BOP1 BLOCK OF PROLIFERATION 1 PROTEIN"/>
    <property type="match status" value="1"/>
</dbReference>
<evidence type="ECO:0000256" key="3">
    <source>
        <dbReference type="ARBA" id="ARBA00022574"/>
    </source>
</evidence>
<keyword evidence="2 6" id="KW-0698">rRNA processing</keyword>
<dbReference type="InterPro" id="IPR001680">
    <property type="entry name" value="WD40_rpt"/>
</dbReference>
<comment type="subcellular location">
    <subcellularLocation>
        <location evidence="6">Nucleus</location>
        <location evidence="6">Nucleolus</location>
    </subcellularLocation>
    <subcellularLocation>
        <location evidence="6">Nucleus</location>
        <location evidence="6">Nucleoplasm</location>
    </subcellularLocation>
</comment>
<name>A0ABP1FS28_9CHLO</name>
<dbReference type="Proteomes" id="UP001497392">
    <property type="component" value="Unassembled WGS sequence"/>
</dbReference>
<dbReference type="PROSITE" id="PS50294">
    <property type="entry name" value="WD_REPEATS_REGION"/>
    <property type="match status" value="1"/>
</dbReference>
<comment type="caution">
    <text evidence="10">The sequence shown here is derived from an EMBL/GenBank/DDBJ whole genome shotgun (WGS) entry which is preliminary data.</text>
</comment>
<accession>A0ABP1FS28</accession>
<evidence type="ECO:0000313" key="11">
    <source>
        <dbReference type="Proteomes" id="UP001497392"/>
    </source>
</evidence>
<comment type="similarity">
    <text evidence="6">Belongs to the WD repeat BOP1/ERB1 family.</text>
</comment>
<dbReference type="SUPFAM" id="SSF50978">
    <property type="entry name" value="WD40 repeat-like"/>
    <property type="match status" value="1"/>
</dbReference>
<evidence type="ECO:0000256" key="7">
    <source>
        <dbReference type="PROSITE-ProRule" id="PRU00221"/>
    </source>
</evidence>
<dbReference type="SMART" id="SM00320">
    <property type="entry name" value="WD40"/>
    <property type="match status" value="6"/>
</dbReference>
<keyword evidence="1 6" id="KW-0690">Ribosome biogenesis</keyword>
<evidence type="ECO:0000256" key="5">
    <source>
        <dbReference type="ARBA" id="ARBA00023242"/>
    </source>
</evidence>
<feature type="compositionally biased region" description="Acidic residues" evidence="8">
    <location>
        <begin position="33"/>
        <end position="44"/>
    </location>
</feature>
<evidence type="ECO:0000256" key="1">
    <source>
        <dbReference type="ARBA" id="ARBA00022517"/>
    </source>
</evidence>
<dbReference type="InterPro" id="IPR012953">
    <property type="entry name" value="BOP1_N_dom"/>
</dbReference>
<dbReference type="InterPro" id="IPR028598">
    <property type="entry name" value="BOP1/Erb1"/>
</dbReference>
<keyword evidence="3 7" id="KW-0853">WD repeat</keyword>